<dbReference type="RefSeq" id="XP_044715833.1">
    <property type="nucleotide sequence ID" value="XM_044869091.1"/>
</dbReference>
<dbReference type="InterPro" id="IPR000073">
    <property type="entry name" value="AB_hydrolase_1"/>
</dbReference>
<dbReference type="PANTHER" id="PTHR43798">
    <property type="entry name" value="MONOACYLGLYCEROL LIPASE"/>
    <property type="match status" value="1"/>
</dbReference>
<feature type="domain" description="AB hydrolase-1" evidence="1">
    <location>
        <begin position="25"/>
        <end position="255"/>
    </location>
</feature>
<dbReference type="OrthoDB" id="2498029at2759"/>
<dbReference type="Gene3D" id="3.40.50.1820">
    <property type="entry name" value="alpha/beta hydrolase"/>
    <property type="match status" value="1"/>
</dbReference>
<comment type="caution">
    <text evidence="2">The sequence shown here is derived from an EMBL/GenBank/DDBJ whole genome shotgun (WGS) entry which is preliminary data.</text>
</comment>
<organism evidence="2 3">
    <name type="scientific">Hirsutella rhossiliensis</name>
    <dbReference type="NCBI Taxonomy" id="111463"/>
    <lineage>
        <taxon>Eukaryota</taxon>
        <taxon>Fungi</taxon>
        <taxon>Dikarya</taxon>
        <taxon>Ascomycota</taxon>
        <taxon>Pezizomycotina</taxon>
        <taxon>Sordariomycetes</taxon>
        <taxon>Hypocreomycetidae</taxon>
        <taxon>Hypocreales</taxon>
        <taxon>Ophiocordycipitaceae</taxon>
        <taxon>Hirsutella</taxon>
    </lineage>
</organism>
<protein>
    <submittedName>
        <fullName evidence="2">Alpha/beta hydrolase family domain-containing protein</fullName>
    </submittedName>
</protein>
<name>A0A9P8MNI0_9HYPO</name>
<dbReference type="SUPFAM" id="SSF53474">
    <property type="entry name" value="alpha/beta-Hydrolases"/>
    <property type="match status" value="1"/>
</dbReference>
<dbReference type="GO" id="GO:0046464">
    <property type="term" value="P:acylglycerol catabolic process"/>
    <property type="evidence" value="ECO:0007669"/>
    <property type="project" value="TreeGrafter"/>
</dbReference>
<dbReference type="AlphaFoldDB" id="A0A9P8MNI0"/>
<reference evidence="2" key="1">
    <citation type="submission" date="2021-09" db="EMBL/GenBank/DDBJ databases">
        <title>A high-quality genome of the endoparasitic fungus Hirsutella rhossiliensis with a comparison of Hirsutella genomes reveals transposable elements contributing to genome size variation.</title>
        <authorList>
            <person name="Lin R."/>
            <person name="Jiao Y."/>
            <person name="Sun X."/>
            <person name="Ling J."/>
            <person name="Xie B."/>
            <person name="Cheng X."/>
        </authorList>
    </citation>
    <scope>NUCLEOTIDE SEQUENCE</scope>
    <source>
        <strain evidence="2">HR02</strain>
    </source>
</reference>
<keyword evidence="3" id="KW-1185">Reference proteome</keyword>
<dbReference type="InterPro" id="IPR029058">
    <property type="entry name" value="AB_hydrolase_fold"/>
</dbReference>
<dbReference type="Pfam" id="PF12697">
    <property type="entry name" value="Abhydrolase_6"/>
    <property type="match status" value="1"/>
</dbReference>
<evidence type="ECO:0000313" key="2">
    <source>
        <dbReference type="EMBL" id="KAH0958320.1"/>
    </source>
</evidence>
<evidence type="ECO:0000313" key="3">
    <source>
        <dbReference type="Proteomes" id="UP000824596"/>
    </source>
</evidence>
<sequence>MPSLRIEDQDLYYDWTRANDDGLTLVFIHGLGSSSSFFAPIIPTLVKHGCSCLAFDTPGSALSKYRGRDCDSEMICGAASALITALDLDSKRIIVVGHSMGAIFASELALHLDLVGVVLIGPVSPSDALGQLFAARIKRVEAEGMEAMASTIPTAATGPKATSTHRAFIRALLLAQSPQGYMSLCRTIASAKCPRYGDIRCPLLIIAGSHDLTSPPQDSREILQSWGGEQRQKRVEVLEGVGHWHCIEAADEVCELVKIFADSLSREF</sequence>
<dbReference type="GeneID" id="68359749"/>
<gene>
    <name evidence="2" type="ORF">HRG_10621</name>
</gene>
<dbReference type="GO" id="GO:0047372">
    <property type="term" value="F:monoacylglycerol lipase activity"/>
    <property type="evidence" value="ECO:0007669"/>
    <property type="project" value="TreeGrafter"/>
</dbReference>
<accession>A0A9P8MNI0</accession>
<evidence type="ECO:0000259" key="1">
    <source>
        <dbReference type="Pfam" id="PF12697"/>
    </source>
</evidence>
<proteinExistence type="predicted"/>
<dbReference type="GO" id="GO:0016020">
    <property type="term" value="C:membrane"/>
    <property type="evidence" value="ECO:0007669"/>
    <property type="project" value="TreeGrafter"/>
</dbReference>
<dbReference type="EMBL" id="JAIZPD010000016">
    <property type="protein sequence ID" value="KAH0958320.1"/>
    <property type="molecule type" value="Genomic_DNA"/>
</dbReference>
<dbReference type="Proteomes" id="UP000824596">
    <property type="component" value="Unassembled WGS sequence"/>
</dbReference>
<keyword evidence="2" id="KW-0378">Hydrolase</keyword>
<dbReference type="InterPro" id="IPR050266">
    <property type="entry name" value="AB_hydrolase_sf"/>
</dbReference>
<dbReference type="PANTHER" id="PTHR43798:SF5">
    <property type="entry name" value="MONOACYLGLYCEROL LIPASE ABHD6"/>
    <property type="match status" value="1"/>
</dbReference>